<feature type="transmembrane region" description="Helical" evidence="1">
    <location>
        <begin position="48"/>
        <end position="68"/>
    </location>
</feature>
<dbReference type="AlphaFoldDB" id="A0A919TT76"/>
<proteinExistence type="predicted"/>
<dbReference type="Proteomes" id="UP000623608">
    <property type="component" value="Unassembled WGS sequence"/>
</dbReference>
<evidence type="ECO:0008006" key="4">
    <source>
        <dbReference type="Google" id="ProtNLM"/>
    </source>
</evidence>
<dbReference type="EMBL" id="BOMY01000020">
    <property type="protein sequence ID" value="GIF20105.1"/>
    <property type="molecule type" value="Genomic_DNA"/>
</dbReference>
<gene>
    <name evidence="2" type="ORF">Ate02nite_28350</name>
</gene>
<evidence type="ECO:0000313" key="3">
    <source>
        <dbReference type="Proteomes" id="UP000623608"/>
    </source>
</evidence>
<keyword evidence="1" id="KW-0472">Membrane</keyword>
<reference evidence="2" key="1">
    <citation type="submission" date="2021-01" db="EMBL/GenBank/DDBJ databases">
        <title>Whole genome shotgun sequence of Actinoplanes tereljensis NBRC 105297.</title>
        <authorList>
            <person name="Komaki H."/>
            <person name="Tamura T."/>
        </authorList>
    </citation>
    <scope>NUCLEOTIDE SEQUENCE</scope>
    <source>
        <strain evidence="2">NBRC 105297</strain>
    </source>
</reference>
<feature type="transmembrane region" description="Helical" evidence="1">
    <location>
        <begin position="107"/>
        <end position="129"/>
    </location>
</feature>
<feature type="transmembrane region" description="Helical" evidence="1">
    <location>
        <begin position="7"/>
        <end position="28"/>
    </location>
</feature>
<sequence length="151" mass="16502">MKHATAIRVGLFTLAGLQTMVSVWQYFFPRSFYDDFPTVSLDPPYNEHLLTDVGGLGLALTAMLYFAAVVLDRKVVLSAVLGYTIYAASHFAFHVRHFEHFSLRDALGVGTGLGLEVVLALALLAGTLVPPRREVQPGSAQPAERSLKGER</sequence>
<keyword evidence="1" id="KW-1133">Transmembrane helix</keyword>
<comment type="caution">
    <text evidence="2">The sequence shown here is derived from an EMBL/GenBank/DDBJ whole genome shotgun (WGS) entry which is preliminary data.</text>
</comment>
<keyword evidence="1" id="KW-0812">Transmembrane</keyword>
<accession>A0A919TT76</accession>
<organism evidence="2 3">
    <name type="scientific">Paractinoplanes tereljensis</name>
    <dbReference type="NCBI Taxonomy" id="571912"/>
    <lineage>
        <taxon>Bacteria</taxon>
        <taxon>Bacillati</taxon>
        <taxon>Actinomycetota</taxon>
        <taxon>Actinomycetes</taxon>
        <taxon>Micromonosporales</taxon>
        <taxon>Micromonosporaceae</taxon>
        <taxon>Paractinoplanes</taxon>
    </lineage>
</organism>
<evidence type="ECO:0000256" key="1">
    <source>
        <dbReference type="SAM" id="Phobius"/>
    </source>
</evidence>
<keyword evidence="3" id="KW-1185">Reference proteome</keyword>
<dbReference type="RefSeq" id="WP_203805414.1">
    <property type="nucleotide sequence ID" value="NZ_BOMY01000020.1"/>
</dbReference>
<feature type="transmembrane region" description="Helical" evidence="1">
    <location>
        <begin position="75"/>
        <end position="95"/>
    </location>
</feature>
<protein>
    <recommendedName>
        <fullName evidence="4">DUF4345 domain-containing protein</fullName>
    </recommendedName>
</protein>
<name>A0A919TT76_9ACTN</name>
<evidence type="ECO:0000313" key="2">
    <source>
        <dbReference type="EMBL" id="GIF20105.1"/>
    </source>
</evidence>